<name>A0A2N3KWU6_9PROT</name>
<reference evidence="2 3" key="1">
    <citation type="submission" date="2017-09" db="EMBL/GenBank/DDBJ databases">
        <title>Biodiversity and function of Thalassospira species in the particle-attached aromatic-hydrocarbon-degrading consortia from the surface seawater of the South China Sea.</title>
        <authorList>
            <person name="Dong C."/>
            <person name="Liu R."/>
            <person name="Shao Z."/>
        </authorList>
    </citation>
    <scope>NUCLEOTIDE SEQUENCE [LARGE SCALE GENOMIC DNA]</scope>
    <source>
        <strain evidence="2 3">CSC1P2</strain>
    </source>
</reference>
<keyword evidence="1" id="KW-0812">Transmembrane</keyword>
<organism evidence="2 3">
    <name type="scientific">Thalassospira marina</name>
    <dbReference type="NCBI Taxonomy" id="2048283"/>
    <lineage>
        <taxon>Bacteria</taxon>
        <taxon>Pseudomonadati</taxon>
        <taxon>Pseudomonadota</taxon>
        <taxon>Alphaproteobacteria</taxon>
        <taxon>Rhodospirillales</taxon>
        <taxon>Thalassospiraceae</taxon>
        <taxon>Thalassospira</taxon>
    </lineage>
</organism>
<keyword evidence="1" id="KW-0472">Membrane</keyword>
<dbReference type="AlphaFoldDB" id="A0A2N3KWU6"/>
<dbReference type="RefSeq" id="WP_101264877.1">
    <property type="nucleotide sequence ID" value="NZ_NWTK01000003.1"/>
</dbReference>
<dbReference type="Proteomes" id="UP000233597">
    <property type="component" value="Unassembled WGS sequence"/>
</dbReference>
<keyword evidence="1" id="KW-1133">Transmembrane helix</keyword>
<protein>
    <submittedName>
        <fullName evidence="2">Uncharacterized protein</fullName>
    </submittedName>
</protein>
<dbReference type="EMBL" id="NWTK01000003">
    <property type="protein sequence ID" value="PKR55034.1"/>
    <property type="molecule type" value="Genomic_DNA"/>
</dbReference>
<feature type="transmembrane region" description="Helical" evidence="1">
    <location>
        <begin position="106"/>
        <end position="132"/>
    </location>
</feature>
<evidence type="ECO:0000313" key="3">
    <source>
        <dbReference type="Proteomes" id="UP000233597"/>
    </source>
</evidence>
<accession>A0A2N3KWU6</accession>
<evidence type="ECO:0000313" key="2">
    <source>
        <dbReference type="EMBL" id="PKR55034.1"/>
    </source>
</evidence>
<comment type="caution">
    <text evidence="2">The sequence shown here is derived from an EMBL/GenBank/DDBJ whole genome shotgun (WGS) entry which is preliminary data.</text>
</comment>
<proteinExistence type="predicted"/>
<sequence length="193" mass="21639">MNEFSKTSSEFEQAMEAFYNLMKLADEDRAISLQAATVLRNAVDRFVVTTETSLATTALQKAMGPIARNIGETVKSDISTMYKEAEKAQECAEAVTASMTQKARKILWPILGFQALFIFMILGLITGGVFYFEPVIAMDSKREEYAQLTRQVEDLELLARSEIFRCAGAEGEPYLCAKLVGDPKNNQYHIQQR</sequence>
<gene>
    <name evidence="2" type="ORF">COO20_06515</name>
</gene>
<evidence type="ECO:0000256" key="1">
    <source>
        <dbReference type="SAM" id="Phobius"/>
    </source>
</evidence>